<evidence type="ECO:0000313" key="3">
    <source>
        <dbReference type="Proteomes" id="UP001528823"/>
    </source>
</evidence>
<evidence type="ECO:0000313" key="2">
    <source>
        <dbReference type="EMBL" id="MDE1461842.1"/>
    </source>
</evidence>
<gene>
    <name evidence="2" type="ORF">ORQ98_07655</name>
</gene>
<sequence length="82" mass="9847">MVCVSFDFEKVFQDQVYTFKASDEREHQVQQLTEKLKQEISELEQRIEQIVTTDSCSRESMIRTFRTMVKTRKQLLKQLAEK</sequence>
<comment type="caution">
    <text evidence="2">The sequence shown here is derived from an EMBL/GenBank/DDBJ whole genome shotgun (WGS) entry which is preliminary data.</text>
</comment>
<keyword evidence="3" id="KW-1185">Reference proteome</keyword>
<proteinExistence type="predicted"/>
<reference evidence="2 3" key="1">
    <citation type="submission" date="2022-11" db="EMBL/GenBank/DDBJ databases">
        <title>Spartinivicinus poritis sp. nov., isolated from scleractinian coral Porites lutea.</title>
        <authorList>
            <person name="Zhang G."/>
            <person name="Cai L."/>
            <person name="Wei Q."/>
        </authorList>
    </citation>
    <scope>NUCLEOTIDE SEQUENCE [LARGE SCALE GENOMIC DNA]</scope>
    <source>
        <strain evidence="2 3">A2-2</strain>
    </source>
</reference>
<protein>
    <submittedName>
        <fullName evidence="2">Uncharacterized protein</fullName>
    </submittedName>
</protein>
<dbReference type="EMBL" id="JAPMOU010000007">
    <property type="protein sequence ID" value="MDE1461842.1"/>
    <property type="molecule type" value="Genomic_DNA"/>
</dbReference>
<organism evidence="2 3">
    <name type="scientific">Spartinivicinus poritis</name>
    <dbReference type="NCBI Taxonomy" id="2994640"/>
    <lineage>
        <taxon>Bacteria</taxon>
        <taxon>Pseudomonadati</taxon>
        <taxon>Pseudomonadota</taxon>
        <taxon>Gammaproteobacteria</taxon>
        <taxon>Oceanospirillales</taxon>
        <taxon>Zooshikellaceae</taxon>
        <taxon>Spartinivicinus</taxon>
    </lineage>
</organism>
<accession>A0ABT5U664</accession>
<name>A0ABT5U664_9GAMM</name>
<dbReference type="RefSeq" id="WP_274688201.1">
    <property type="nucleotide sequence ID" value="NZ_JAPMOU010000007.1"/>
</dbReference>
<keyword evidence="1" id="KW-0175">Coiled coil</keyword>
<feature type="coiled-coil region" evidence="1">
    <location>
        <begin position="22"/>
        <end position="53"/>
    </location>
</feature>
<dbReference type="Proteomes" id="UP001528823">
    <property type="component" value="Unassembled WGS sequence"/>
</dbReference>
<evidence type="ECO:0000256" key="1">
    <source>
        <dbReference type="SAM" id="Coils"/>
    </source>
</evidence>